<keyword evidence="3" id="KW-0805">Transcription regulation</keyword>
<dbReference type="InterPro" id="IPR002078">
    <property type="entry name" value="Sigma_54_int"/>
</dbReference>
<dbReference type="PROSITE" id="PS00676">
    <property type="entry name" value="SIGMA54_INTERACT_2"/>
    <property type="match status" value="1"/>
</dbReference>
<name>K2JB31_9GAMM</name>
<dbReference type="CDD" id="cd00009">
    <property type="entry name" value="AAA"/>
    <property type="match status" value="1"/>
</dbReference>
<dbReference type="InterPro" id="IPR025943">
    <property type="entry name" value="Sigma_54_int_dom_ATP-bd_2"/>
</dbReference>
<sequence>MLADVDSPMLKPQTVYLLEETHQRSQQLQTLLEFVGERVERIEPAALAEKSDSQAPLCVIAGDCARELIEIAKEHPAIPFISAHEKHSNALSLANVVGEINDNVQYPMLTQLLHYCQQYHRQQPRQGQPKSPRLLRTLVGKSRSINIVRKLITQVADTDASVLILGESGTGKEVVARNIHDISKRRDGPFVPVNCGAIPAELLESELFGHEKGAFTGAISTRKGRFELAQGGTLFLDEIGDMPLNMQVKLLRVLQERCYERVGGNKPIQADVRIVAATHRELEQMIIDGDFREDLYYRLNVFPIEMPALRERQEDVPLILQELVSRFSQQNGAQVRFTDNAMASLSLHRWPGNVRELANLVERMAIIYPDSIVDVSDLPPRYQHIDAPEVQPEYPEELLERQALSEIFATDDDGSEPPQPEPAAISAAVASALADSQSIQDLPPEGVNLKDMLSNLEKDLIRQALEIEDWVVARAAEKLGMRRTTLVEKMRKYQLARDEL</sequence>
<dbReference type="Gene3D" id="1.10.10.60">
    <property type="entry name" value="Homeodomain-like"/>
    <property type="match status" value="1"/>
</dbReference>
<dbReference type="PANTHER" id="PTHR32071">
    <property type="entry name" value="TRANSCRIPTIONAL REGULATORY PROTEIN"/>
    <property type="match status" value="1"/>
</dbReference>
<dbReference type="Gene3D" id="1.10.8.60">
    <property type="match status" value="1"/>
</dbReference>
<dbReference type="PATRIC" id="fig|740709.3.peg.2425"/>
<dbReference type="InterPro" id="IPR002197">
    <property type="entry name" value="HTH_Fis"/>
</dbReference>
<dbReference type="PROSITE" id="PS00688">
    <property type="entry name" value="SIGMA54_INTERACT_3"/>
    <property type="match status" value="1"/>
</dbReference>
<dbReference type="PROSITE" id="PS50045">
    <property type="entry name" value="SIGMA54_INTERACT_4"/>
    <property type="match status" value="1"/>
</dbReference>
<gene>
    <name evidence="7" type="ORF">A10D4_12006</name>
</gene>
<dbReference type="eggNOG" id="COG2204">
    <property type="taxonomic scope" value="Bacteria"/>
</dbReference>
<dbReference type="InterPro" id="IPR025662">
    <property type="entry name" value="Sigma_54_int_dom_ATP-bd_1"/>
</dbReference>
<dbReference type="PRINTS" id="PR01590">
    <property type="entry name" value="HTHFIS"/>
</dbReference>
<keyword evidence="1" id="KW-0547">Nucleotide-binding</keyword>
<keyword evidence="2" id="KW-0067">ATP-binding</keyword>
<dbReference type="AlphaFoldDB" id="K2JB31"/>
<dbReference type="STRING" id="740709.A10D4_12006"/>
<evidence type="ECO:0000256" key="5">
    <source>
        <dbReference type="ARBA" id="ARBA00023163"/>
    </source>
</evidence>
<keyword evidence="7" id="KW-0966">Cell projection</keyword>
<dbReference type="InterPro" id="IPR010518">
    <property type="entry name" value="FleQ"/>
</dbReference>
<evidence type="ECO:0000259" key="6">
    <source>
        <dbReference type="PROSITE" id="PS50045"/>
    </source>
</evidence>
<dbReference type="Pfam" id="PF06490">
    <property type="entry name" value="FleQ"/>
    <property type="match status" value="1"/>
</dbReference>
<dbReference type="InterPro" id="IPR027417">
    <property type="entry name" value="P-loop_NTPase"/>
</dbReference>
<evidence type="ECO:0000256" key="3">
    <source>
        <dbReference type="ARBA" id="ARBA00023015"/>
    </source>
</evidence>
<keyword evidence="7" id="KW-0969">Cilium</keyword>
<dbReference type="Pfam" id="PF00158">
    <property type="entry name" value="Sigma54_activat"/>
    <property type="match status" value="1"/>
</dbReference>
<feature type="domain" description="Sigma-54 factor interaction" evidence="6">
    <location>
        <begin position="138"/>
        <end position="366"/>
    </location>
</feature>
<dbReference type="Pfam" id="PF02954">
    <property type="entry name" value="HTH_8"/>
    <property type="match status" value="1"/>
</dbReference>
<evidence type="ECO:0000256" key="1">
    <source>
        <dbReference type="ARBA" id="ARBA00022741"/>
    </source>
</evidence>
<keyword evidence="4" id="KW-0238">DNA-binding</keyword>
<dbReference type="InterPro" id="IPR009057">
    <property type="entry name" value="Homeodomain-like_sf"/>
</dbReference>
<dbReference type="EMBL" id="AMRG01000018">
    <property type="protein sequence ID" value="EKE80506.1"/>
    <property type="molecule type" value="Genomic_DNA"/>
</dbReference>
<dbReference type="PANTHER" id="PTHR32071:SF117">
    <property type="entry name" value="PTS-DEPENDENT DIHYDROXYACETONE KINASE OPERON REGULATORY PROTEIN-RELATED"/>
    <property type="match status" value="1"/>
</dbReference>
<comment type="caution">
    <text evidence="7">The sequence shown here is derived from an EMBL/GenBank/DDBJ whole genome shotgun (WGS) entry which is preliminary data.</text>
</comment>
<dbReference type="Gene3D" id="3.40.50.300">
    <property type="entry name" value="P-loop containing nucleotide triphosphate hydrolases"/>
    <property type="match status" value="1"/>
</dbReference>
<dbReference type="GO" id="GO:0043565">
    <property type="term" value="F:sequence-specific DNA binding"/>
    <property type="evidence" value="ECO:0007669"/>
    <property type="project" value="InterPro"/>
</dbReference>
<dbReference type="SMART" id="SM00382">
    <property type="entry name" value="AAA"/>
    <property type="match status" value="1"/>
</dbReference>
<protein>
    <submittedName>
        <fullName evidence="7">Response regulator of flagellar motility</fullName>
    </submittedName>
</protein>
<accession>K2JB31</accession>
<evidence type="ECO:0000313" key="8">
    <source>
        <dbReference type="Proteomes" id="UP000014115"/>
    </source>
</evidence>
<organism evidence="7 8">
    <name type="scientific">Idiomarina xiamenensis 10-D-4</name>
    <dbReference type="NCBI Taxonomy" id="740709"/>
    <lineage>
        <taxon>Bacteria</taxon>
        <taxon>Pseudomonadati</taxon>
        <taxon>Pseudomonadota</taxon>
        <taxon>Gammaproteobacteria</taxon>
        <taxon>Alteromonadales</taxon>
        <taxon>Idiomarinaceae</taxon>
        <taxon>Idiomarina</taxon>
    </lineage>
</organism>
<evidence type="ECO:0000313" key="7">
    <source>
        <dbReference type="EMBL" id="EKE80506.1"/>
    </source>
</evidence>
<dbReference type="GO" id="GO:0005524">
    <property type="term" value="F:ATP binding"/>
    <property type="evidence" value="ECO:0007669"/>
    <property type="project" value="UniProtKB-KW"/>
</dbReference>
<evidence type="ECO:0000256" key="4">
    <source>
        <dbReference type="ARBA" id="ARBA00023125"/>
    </source>
</evidence>
<dbReference type="Gene3D" id="3.40.50.2300">
    <property type="match status" value="1"/>
</dbReference>
<dbReference type="InterPro" id="IPR058031">
    <property type="entry name" value="AAA_lid_NorR"/>
</dbReference>
<keyword evidence="7" id="KW-0282">Flagellum</keyword>
<reference evidence="7 8" key="1">
    <citation type="journal article" date="2012" name="J. Bacteriol.">
        <title>Genome Sequence of Idiomarina xiamenensis Type Strain 10-D-4.</title>
        <authorList>
            <person name="Lai Q."/>
            <person name="Wang L."/>
            <person name="Wang W."/>
            <person name="Shao Z."/>
        </authorList>
    </citation>
    <scope>NUCLEOTIDE SEQUENCE [LARGE SCALE GENOMIC DNA]</scope>
    <source>
        <strain evidence="7 8">10-D-4</strain>
    </source>
</reference>
<dbReference type="PROSITE" id="PS00675">
    <property type="entry name" value="SIGMA54_INTERACT_1"/>
    <property type="match status" value="1"/>
</dbReference>
<dbReference type="FunFam" id="3.40.50.300:FF:000006">
    <property type="entry name" value="DNA-binding transcriptional regulator NtrC"/>
    <property type="match status" value="1"/>
</dbReference>
<dbReference type="GO" id="GO:0006355">
    <property type="term" value="P:regulation of DNA-templated transcription"/>
    <property type="evidence" value="ECO:0007669"/>
    <property type="project" value="InterPro"/>
</dbReference>
<proteinExistence type="predicted"/>
<dbReference type="Pfam" id="PF25601">
    <property type="entry name" value="AAA_lid_14"/>
    <property type="match status" value="1"/>
</dbReference>
<keyword evidence="5" id="KW-0804">Transcription</keyword>
<dbReference type="SUPFAM" id="SSF52540">
    <property type="entry name" value="P-loop containing nucleoside triphosphate hydrolases"/>
    <property type="match status" value="1"/>
</dbReference>
<dbReference type="InterPro" id="IPR025944">
    <property type="entry name" value="Sigma_54_int_dom_CS"/>
</dbReference>
<dbReference type="InterPro" id="IPR003593">
    <property type="entry name" value="AAA+_ATPase"/>
</dbReference>
<keyword evidence="8" id="KW-1185">Reference proteome</keyword>
<evidence type="ECO:0000256" key="2">
    <source>
        <dbReference type="ARBA" id="ARBA00022840"/>
    </source>
</evidence>
<dbReference type="SUPFAM" id="SSF46689">
    <property type="entry name" value="Homeodomain-like"/>
    <property type="match status" value="1"/>
</dbReference>
<dbReference type="Proteomes" id="UP000014115">
    <property type="component" value="Unassembled WGS sequence"/>
</dbReference>